<proteinExistence type="predicted"/>
<organism evidence="1 2">
    <name type="scientific">Escherichia coli</name>
    <dbReference type="NCBI Taxonomy" id="562"/>
    <lineage>
        <taxon>Bacteria</taxon>
        <taxon>Pseudomonadati</taxon>
        <taxon>Pseudomonadota</taxon>
        <taxon>Gammaproteobacteria</taxon>
        <taxon>Enterobacterales</taxon>
        <taxon>Enterobacteriaceae</taxon>
        <taxon>Escherichia</taxon>
    </lineage>
</organism>
<dbReference type="AlphaFoldDB" id="A0A377JYR9"/>
<evidence type="ECO:0000313" key="2">
    <source>
        <dbReference type="Proteomes" id="UP000254181"/>
    </source>
</evidence>
<evidence type="ECO:0000313" key="1">
    <source>
        <dbReference type="EMBL" id="STP17229.1"/>
    </source>
</evidence>
<dbReference type="EMBL" id="UGEM01000004">
    <property type="protein sequence ID" value="STP17229.1"/>
    <property type="molecule type" value="Genomic_DNA"/>
</dbReference>
<protein>
    <submittedName>
        <fullName evidence="1">Alanine racemase like protein</fullName>
    </submittedName>
</protein>
<reference evidence="1 2" key="1">
    <citation type="submission" date="2018-06" db="EMBL/GenBank/DDBJ databases">
        <authorList>
            <consortium name="Pathogen Informatics"/>
            <person name="Doyle S."/>
        </authorList>
    </citation>
    <scope>NUCLEOTIDE SEQUENCE [LARGE SCALE GENOMIC DNA]</scope>
    <source>
        <strain evidence="1 2">NCTC9075</strain>
    </source>
</reference>
<dbReference type="Gene3D" id="2.40.37.30">
    <property type="match status" value="1"/>
</dbReference>
<sequence length="176" mass="20327">MFVEALKRQNPALISAALSLWQQGKIAPDSWVIDVDQVLENGKRLIETARLYGIELYLMTKQFVVIRGWQKNCWLWATAALWRWITKRRESCARAGLPVAHQGIWYKSLVIRWLTPLHREPTSSPCLLSTKRGKFLRQRWRPDVCSLCCSKFIATMIFFIRGRRAVCTAFAARGGC</sequence>
<dbReference type="Proteomes" id="UP000254181">
    <property type="component" value="Unassembled WGS sequence"/>
</dbReference>
<name>A0A377JYR9_ECOLX</name>
<gene>
    <name evidence="1" type="ORF">NCTC9075_00638</name>
</gene>
<accession>A0A377JYR9</accession>